<dbReference type="InterPro" id="IPR036259">
    <property type="entry name" value="MFS_trans_sf"/>
</dbReference>
<evidence type="ECO:0000313" key="9">
    <source>
        <dbReference type="EMBL" id="GAN05002.1"/>
    </source>
</evidence>
<feature type="transmembrane region" description="Helical" evidence="7">
    <location>
        <begin position="64"/>
        <end position="83"/>
    </location>
</feature>
<feature type="domain" description="Major facilitator superfamily (MFS) profile" evidence="8">
    <location>
        <begin position="15"/>
        <end position="489"/>
    </location>
</feature>
<feature type="transmembrane region" description="Helical" evidence="7">
    <location>
        <begin position="160"/>
        <end position="178"/>
    </location>
</feature>
<name>A0A0C9MP01_9FUNG</name>
<keyword evidence="9" id="KW-0762">Sugar transport</keyword>
<reference evidence="9" key="1">
    <citation type="submission" date="2014-09" db="EMBL/GenBank/DDBJ databases">
        <title>Draft genome sequence of an oleaginous Mucoromycotina fungus Mucor ambiguus NBRC6742.</title>
        <authorList>
            <person name="Takeda I."/>
            <person name="Yamane N."/>
            <person name="Morita T."/>
            <person name="Tamano K."/>
            <person name="Machida M."/>
            <person name="Baker S."/>
            <person name="Koike H."/>
        </authorList>
    </citation>
    <scope>NUCLEOTIDE SEQUENCE</scope>
    <source>
        <strain evidence="9">NBRC 6742</strain>
    </source>
</reference>
<comment type="similarity">
    <text evidence="2">Belongs to the major facilitator superfamily. Sugar transporter (TC 2.A.1.1) family.</text>
</comment>
<feature type="transmembrane region" description="Helical" evidence="7">
    <location>
        <begin position="465"/>
        <end position="485"/>
    </location>
</feature>
<keyword evidence="3" id="KW-0813">Transport</keyword>
<evidence type="ECO:0000259" key="8">
    <source>
        <dbReference type="PROSITE" id="PS50850"/>
    </source>
</evidence>
<feature type="transmembrane region" description="Helical" evidence="7">
    <location>
        <begin position="95"/>
        <end position="115"/>
    </location>
</feature>
<feature type="transmembrane region" description="Helical" evidence="7">
    <location>
        <begin position="306"/>
        <end position="326"/>
    </location>
</feature>
<dbReference type="InterPro" id="IPR005829">
    <property type="entry name" value="Sugar_transporter_CS"/>
</dbReference>
<dbReference type="InterPro" id="IPR003663">
    <property type="entry name" value="Sugar/inositol_transpt"/>
</dbReference>
<dbReference type="EMBL" id="DF836368">
    <property type="protein sequence ID" value="GAN05002.1"/>
    <property type="molecule type" value="Genomic_DNA"/>
</dbReference>
<dbReference type="Pfam" id="PF00083">
    <property type="entry name" value="Sugar_tr"/>
    <property type="match status" value="1"/>
</dbReference>
<evidence type="ECO:0000313" key="10">
    <source>
        <dbReference type="Proteomes" id="UP000053815"/>
    </source>
</evidence>
<dbReference type="PANTHER" id="PTHR23503:SF8">
    <property type="entry name" value="FACILITATED GLUCOSE TRANSPORTER PROTEIN 1"/>
    <property type="match status" value="1"/>
</dbReference>
<dbReference type="InterPro" id="IPR020846">
    <property type="entry name" value="MFS_dom"/>
</dbReference>
<feature type="transmembrane region" description="Helical" evidence="7">
    <location>
        <begin position="12"/>
        <end position="30"/>
    </location>
</feature>
<accession>A0A0C9MP01</accession>
<dbReference type="InterPro" id="IPR045263">
    <property type="entry name" value="GLUT"/>
</dbReference>
<dbReference type="OrthoDB" id="4540492at2759"/>
<feature type="transmembrane region" description="Helical" evidence="7">
    <location>
        <begin position="373"/>
        <end position="393"/>
    </location>
</feature>
<protein>
    <submittedName>
        <fullName evidence="9">Solute carrier family 2, facilitated glucose transporter member 3-like</fullName>
    </submittedName>
</protein>
<keyword evidence="6 7" id="KW-0472">Membrane</keyword>
<keyword evidence="4 7" id="KW-0812">Transmembrane</keyword>
<evidence type="ECO:0000256" key="6">
    <source>
        <dbReference type="ARBA" id="ARBA00023136"/>
    </source>
</evidence>
<dbReference type="PROSITE" id="PS00216">
    <property type="entry name" value="SUGAR_TRANSPORT_1"/>
    <property type="match status" value="1"/>
</dbReference>
<proteinExistence type="inferred from homology"/>
<evidence type="ECO:0000256" key="7">
    <source>
        <dbReference type="SAM" id="Phobius"/>
    </source>
</evidence>
<evidence type="ECO:0000256" key="1">
    <source>
        <dbReference type="ARBA" id="ARBA00004141"/>
    </source>
</evidence>
<feature type="transmembrane region" description="Helical" evidence="7">
    <location>
        <begin position="346"/>
        <end position="366"/>
    </location>
</feature>
<evidence type="ECO:0000256" key="3">
    <source>
        <dbReference type="ARBA" id="ARBA00022448"/>
    </source>
</evidence>
<evidence type="ECO:0000256" key="2">
    <source>
        <dbReference type="ARBA" id="ARBA00010992"/>
    </source>
</evidence>
<sequence length="505" mass="54716">MDSKEARFPKYMVYCVLMACIEAFSNGWVIGSANVPGLVTHECEHGMEKVAAKGLPDCLPMNTALWGFAVSSFCVGGLIASLFGGAVQEKLGRRLTMIINNAGFIIGSLLCAVAVHQAMFIIGRILCGLSCGLGSLVVPTYIGEVSTIKARGTMGSCNQFLIVIGILLASVIGLPLATVPLWRVNYAIAAFPAIFQSVFFPTCVETPRWLVAQNRIDEARHNLQKLRGHYNIDSEFFEMVEGIKGTAVANALVRGTDIAGDEGLKVSESKEAGSVDANNEEKGSNDIDHKTYSMIDVMRDPVTRRIGITVFIHHIIQQLSGMNAVMYYSTNIFLLAFNNSQSMAQLMAIITTIVNFAATIFAVCVIDRFGRRPLLLIAEAGTCIFSVLLVVGYKTNTPGLLIASVFLYVASFAVGIGPIPWLITSEMTPTYAASSVGAASTCINWCMNFLIGQIFPVIFAAIQGWSFLIFAVICALAFCFTFIALPETKGRSLEDVVRGYEKHKK</sequence>
<feature type="transmembrane region" description="Helical" evidence="7">
    <location>
        <begin position="399"/>
        <end position="423"/>
    </location>
</feature>
<dbReference type="Gene3D" id="1.20.1250.20">
    <property type="entry name" value="MFS general substrate transporter like domains"/>
    <property type="match status" value="1"/>
</dbReference>
<dbReference type="PROSITE" id="PS50850">
    <property type="entry name" value="MFS"/>
    <property type="match status" value="1"/>
</dbReference>
<dbReference type="STRING" id="91626.A0A0C9MP01"/>
<gene>
    <name evidence="9" type="ORF">MAM1_0079d04470</name>
</gene>
<comment type="subcellular location">
    <subcellularLocation>
        <location evidence="1">Membrane</location>
        <topology evidence="1">Multi-pass membrane protein</topology>
    </subcellularLocation>
</comment>
<evidence type="ECO:0000256" key="4">
    <source>
        <dbReference type="ARBA" id="ARBA00022692"/>
    </source>
</evidence>
<dbReference type="Proteomes" id="UP000053815">
    <property type="component" value="Unassembled WGS sequence"/>
</dbReference>
<dbReference type="PRINTS" id="PR00171">
    <property type="entry name" value="SUGRTRNSPORT"/>
</dbReference>
<dbReference type="InterPro" id="IPR005828">
    <property type="entry name" value="MFS_sugar_transport-like"/>
</dbReference>
<dbReference type="PANTHER" id="PTHR23503">
    <property type="entry name" value="SOLUTE CARRIER FAMILY 2"/>
    <property type="match status" value="1"/>
</dbReference>
<dbReference type="GO" id="GO:0016020">
    <property type="term" value="C:membrane"/>
    <property type="evidence" value="ECO:0007669"/>
    <property type="project" value="UniProtKB-SubCell"/>
</dbReference>
<evidence type="ECO:0000256" key="5">
    <source>
        <dbReference type="ARBA" id="ARBA00022989"/>
    </source>
</evidence>
<keyword evidence="5 7" id="KW-1133">Transmembrane helix</keyword>
<feature type="transmembrane region" description="Helical" evidence="7">
    <location>
        <begin position="435"/>
        <end position="459"/>
    </location>
</feature>
<dbReference type="GO" id="GO:0015149">
    <property type="term" value="F:hexose transmembrane transporter activity"/>
    <property type="evidence" value="ECO:0007669"/>
    <property type="project" value="TreeGrafter"/>
</dbReference>
<dbReference type="PROSITE" id="PS00217">
    <property type="entry name" value="SUGAR_TRANSPORT_2"/>
    <property type="match status" value="1"/>
</dbReference>
<dbReference type="SUPFAM" id="SSF103473">
    <property type="entry name" value="MFS general substrate transporter"/>
    <property type="match status" value="1"/>
</dbReference>
<keyword evidence="10" id="KW-1185">Reference proteome</keyword>
<feature type="transmembrane region" description="Helical" evidence="7">
    <location>
        <begin position="121"/>
        <end position="139"/>
    </location>
</feature>
<organism evidence="9">
    <name type="scientific">Mucor ambiguus</name>
    <dbReference type="NCBI Taxonomy" id="91626"/>
    <lineage>
        <taxon>Eukaryota</taxon>
        <taxon>Fungi</taxon>
        <taxon>Fungi incertae sedis</taxon>
        <taxon>Mucoromycota</taxon>
        <taxon>Mucoromycotina</taxon>
        <taxon>Mucoromycetes</taxon>
        <taxon>Mucorales</taxon>
        <taxon>Mucorineae</taxon>
        <taxon>Mucoraceae</taxon>
        <taxon>Mucor</taxon>
    </lineage>
</organism>
<dbReference type="AlphaFoldDB" id="A0A0C9MP01"/>